<evidence type="ECO:0000256" key="2">
    <source>
        <dbReference type="ARBA" id="ARBA00022679"/>
    </source>
</evidence>
<dbReference type="InterPro" id="IPR010987">
    <property type="entry name" value="Glutathione-S-Trfase_C-like"/>
</dbReference>
<dbReference type="FunFam" id="3.40.30.10:FF:000016">
    <property type="entry name" value="Glutathione S-transferase F2"/>
    <property type="match status" value="1"/>
</dbReference>
<keyword evidence="8" id="KW-1185">Reference proteome</keyword>
<evidence type="ECO:0000259" key="6">
    <source>
        <dbReference type="PROSITE" id="PS50405"/>
    </source>
</evidence>
<dbReference type="InterPro" id="IPR040079">
    <property type="entry name" value="Glutathione_S-Trfase"/>
</dbReference>
<organism evidence="7 8">
    <name type="scientific">Tetrapyrgos nigripes</name>
    <dbReference type="NCBI Taxonomy" id="182062"/>
    <lineage>
        <taxon>Eukaryota</taxon>
        <taxon>Fungi</taxon>
        <taxon>Dikarya</taxon>
        <taxon>Basidiomycota</taxon>
        <taxon>Agaricomycotina</taxon>
        <taxon>Agaricomycetes</taxon>
        <taxon>Agaricomycetidae</taxon>
        <taxon>Agaricales</taxon>
        <taxon>Marasmiineae</taxon>
        <taxon>Marasmiaceae</taxon>
        <taxon>Tetrapyrgos</taxon>
    </lineage>
</organism>
<evidence type="ECO:0000256" key="4">
    <source>
        <dbReference type="RuleBase" id="RU003494"/>
    </source>
</evidence>
<dbReference type="SFLD" id="SFLDG00358">
    <property type="entry name" value="Main_(cytGST)"/>
    <property type="match status" value="1"/>
</dbReference>
<dbReference type="PROSITE" id="PS50405">
    <property type="entry name" value="GST_CTER"/>
    <property type="match status" value="1"/>
</dbReference>
<dbReference type="InterPro" id="IPR004045">
    <property type="entry name" value="Glutathione_S-Trfase_N"/>
</dbReference>
<proteinExistence type="inferred from homology"/>
<evidence type="ECO:0000313" key="7">
    <source>
        <dbReference type="EMBL" id="KAF5370309.1"/>
    </source>
</evidence>
<dbReference type="Pfam" id="PF00043">
    <property type="entry name" value="GST_C"/>
    <property type="match status" value="1"/>
</dbReference>
<dbReference type="PANTHER" id="PTHR43900">
    <property type="entry name" value="GLUTATHIONE S-TRANSFERASE RHO"/>
    <property type="match status" value="1"/>
</dbReference>
<dbReference type="SFLD" id="SFLDS00019">
    <property type="entry name" value="Glutathione_Transferase_(cytos"/>
    <property type="match status" value="1"/>
</dbReference>
<dbReference type="GO" id="GO:0006749">
    <property type="term" value="P:glutathione metabolic process"/>
    <property type="evidence" value="ECO:0007669"/>
    <property type="project" value="TreeGrafter"/>
</dbReference>
<keyword evidence="2" id="KW-0808">Transferase</keyword>
<evidence type="ECO:0000313" key="8">
    <source>
        <dbReference type="Proteomes" id="UP000559256"/>
    </source>
</evidence>
<dbReference type="Gene3D" id="1.20.1050.10">
    <property type="match status" value="1"/>
</dbReference>
<dbReference type="InterPro" id="IPR036249">
    <property type="entry name" value="Thioredoxin-like_sf"/>
</dbReference>
<dbReference type="OrthoDB" id="249703at2759"/>
<dbReference type="PANTHER" id="PTHR43900:SF3">
    <property type="entry name" value="GLUTATHIONE S-TRANSFERASE RHO"/>
    <property type="match status" value="1"/>
</dbReference>
<dbReference type="EC" id="2.5.1.18" evidence="1"/>
<name>A0A8H5GSC2_9AGAR</name>
<evidence type="ECO:0000259" key="5">
    <source>
        <dbReference type="PROSITE" id="PS50404"/>
    </source>
</evidence>
<dbReference type="GO" id="GO:0005737">
    <property type="term" value="C:cytoplasm"/>
    <property type="evidence" value="ECO:0007669"/>
    <property type="project" value="TreeGrafter"/>
</dbReference>
<feature type="domain" description="GST C-terminal" evidence="6">
    <location>
        <begin position="119"/>
        <end position="247"/>
    </location>
</feature>
<reference evidence="7 8" key="1">
    <citation type="journal article" date="2020" name="ISME J.">
        <title>Uncovering the hidden diversity of litter-decomposition mechanisms in mushroom-forming fungi.</title>
        <authorList>
            <person name="Floudas D."/>
            <person name="Bentzer J."/>
            <person name="Ahren D."/>
            <person name="Johansson T."/>
            <person name="Persson P."/>
            <person name="Tunlid A."/>
        </authorList>
    </citation>
    <scope>NUCLEOTIDE SEQUENCE [LARGE SCALE GENOMIC DNA]</scope>
    <source>
        <strain evidence="7 8">CBS 291.85</strain>
    </source>
</reference>
<dbReference type="GO" id="GO:0043295">
    <property type="term" value="F:glutathione binding"/>
    <property type="evidence" value="ECO:0007669"/>
    <property type="project" value="TreeGrafter"/>
</dbReference>
<dbReference type="AlphaFoldDB" id="A0A8H5GSC2"/>
<dbReference type="PROSITE" id="PS50404">
    <property type="entry name" value="GST_NTER"/>
    <property type="match status" value="1"/>
</dbReference>
<feature type="domain" description="GST N-terminal" evidence="5">
    <location>
        <begin position="29"/>
        <end position="112"/>
    </location>
</feature>
<dbReference type="Proteomes" id="UP000559256">
    <property type="component" value="Unassembled WGS sequence"/>
</dbReference>
<evidence type="ECO:0000256" key="1">
    <source>
        <dbReference type="ARBA" id="ARBA00012452"/>
    </source>
</evidence>
<protein>
    <recommendedName>
        <fullName evidence="1">glutathione transferase</fullName>
        <ecNumber evidence="1">2.5.1.18</ecNumber>
    </recommendedName>
</protein>
<gene>
    <name evidence="7" type="ORF">D9758_006884</name>
</gene>
<sequence>MLRSAQCYFYCSFRLGIARRTSNNLDINMVLTIYGIPRSTSTKRIVVVCKEKNIPYRIVSIKMLENEHKTPAFLEKQPFGQIPYVVDEDDGFMLFESRAICRYIANKYASQGTPLIPTDPKELAIFEQAASFELNNFEAIANPLYHEKVIHPIYHKIPTNESFVAHYVSTLNQRLDGYERILSKQTYICGEKLTLVDLFHLSFLDKVYLMLPETIDSRPNVARWYQALSQRPTWVEIKDTAPESFLV</sequence>
<comment type="similarity">
    <text evidence="4">Belongs to the GST superfamily.</text>
</comment>
<dbReference type="Gene3D" id="3.40.30.10">
    <property type="entry name" value="Glutaredoxin"/>
    <property type="match status" value="1"/>
</dbReference>
<dbReference type="EMBL" id="JAACJM010000011">
    <property type="protein sequence ID" value="KAF5370309.1"/>
    <property type="molecule type" value="Genomic_DNA"/>
</dbReference>
<comment type="caution">
    <text evidence="7">The sequence shown here is derived from an EMBL/GenBank/DDBJ whole genome shotgun (WGS) entry which is preliminary data.</text>
</comment>
<dbReference type="GO" id="GO:0004364">
    <property type="term" value="F:glutathione transferase activity"/>
    <property type="evidence" value="ECO:0007669"/>
    <property type="project" value="UniProtKB-EC"/>
</dbReference>
<evidence type="ECO:0000256" key="3">
    <source>
        <dbReference type="ARBA" id="ARBA00047960"/>
    </source>
</evidence>
<dbReference type="SUPFAM" id="SSF47616">
    <property type="entry name" value="GST C-terminal domain-like"/>
    <property type="match status" value="1"/>
</dbReference>
<accession>A0A8H5GSC2</accession>
<dbReference type="InterPro" id="IPR036282">
    <property type="entry name" value="Glutathione-S-Trfase_C_sf"/>
</dbReference>
<dbReference type="InterPro" id="IPR004046">
    <property type="entry name" value="GST_C"/>
</dbReference>
<comment type="catalytic activity">
    <reaction evidence="3">
        <text>RX + glutathione = an S-substituted glutathione + a halide anion + H(+)</text>
        <dbReference type="Rhea" id="RHEA:16437"/>
        <dbReference type="ChEBI" id="CHEBI:15378"/>
        <dbReference type="ChEBI" id="CHEBI:16042"/>
        <dbReference type="ChEBI" id="CHEBI:17792"/>
        <dbReference type="ChEBI" id="CHEBI:57925"/>
        <dbReference type="ChEBI" id="CHEBI:90779"/>
        <dbReference type="EC" id="2.5.1.18"/>
    </reaction>
</comment>
<dbReference type="SUPFAM" id="SSF52833">
    <property type="entry name" value="Thioredoxin-like"/>
    <property type="match status" value="1"/>
</dbReference>
<dbReference type="Pfam" id="PF02798">
    <property type="entry name" value="GST_N"/>
    <property type="match status" value="1"/>
</dbReference>